<dbReference type="Pfam" id="PF07732">
    <property type="entry name" value="Cu-oxidase_3"/>
    <property type="match status" value="2"/>
</dbReference>
<keyword evidence="14" id="KW-1015">Disulfide bond</keyword>
<evidence type="ECO:0000256" key="2">
    <source>
        <dbReference type="ARBA" id="ARBA00004167"/>
    </source>
</evidence>
<evidence type="ECO:0000259" key="18">
    <source>
        <dbReference type="Pfam" id="PF07731"/>
    </source>
</evidence>
<evidence type="ECO:0000256" key="16">
    <source>
        <dbReference type="SAM" id="MobiDB-lite"/>
    </source>
</evidence>
<evidence type="ECO:0000256" key="17">
    <source>
        <dbReference type="SAM" id="SignalP"/>
    </source>
</evidence>
<dbReference type="EMBL" id="JBHFQA010000007">
    <property type="protein sequence ID" value="KAL2096234.1"/>
    <property type="molecule type" value="Genomic_DNA"/>
</dbReference>
<evidence type="ECO:0000256" key="8">
    <source>
        <dbReference type="ARBA" id="ARBA00022729"/>
    </source>
</evidence>
<dbReference type="SUPFAM" id="SSF49503">
    <property type="entry name" value="Cupredoxins"/>
    <property type="match status" value="6"/>
</dbReference>
<keyword evidence="13" id="KW-0472">Membrane</keyword>
<feature type="domain" description="Plastocyanin-like" evidence="18">
    <location>
        <begin position="923"/>
        <end position="1021"/>
    </location>
</feature>
<dbReference type="InterPro" id="IPR011706">
    <property type="entry name" value="Cu-oxidase_C"/>
</dbReference>
<evidence type="ECO:0000256" key="9">
    <source>
        <dbReference type="ARBA" id="ARBA00022737"/>
    </source>
</evidence>
<evidence type="ECO:0000259" key="19">
    <source>
        <dbReference type="Pfam" id="PF07732"/>
    </source>
</evidence>
<keyword evidence="15" id="KW-0325">Glycoprotein</keyword>
<reference evidence="20 21" key="1">
    <citation type="submission" date="2024-09" db="EMBL/GenBank/DDBJ databases">
        <title>A chromosome-level genome assembly of Gray's grenadier anchovy, Coilia grayii.</title>
        <authorList>
            <person name="Fu Z."/>
        </authorList>
    </citation>
    <scope>NUCLEOTIDE SEQUENCE [LARGE SCALE GENOMIC DNA]</scope>
    <source>
        <strain evidence="20">G4</strain>
        <tissue evidence="20">Muscle</tissue>
    </source>
</reference>
<evidence type="ECO:0000256" key="11">
    <source>
        <dbReference type="ARBA" id="ARBA00023002"/>
    </source>
</evidence>
<evidence type="ECO:0000256" key="7">
    <source>
        <dbReference type="ARBA" id="ARBA00022723"/>
    </source>
</evidence>
<keyword evidence="9" id="KW-0677">Repeat</keyword>
<evidence type="ECO:0000256" key="15">
    <source>
        <dbReference type="ARBA" id="ARBA00023180"/>
    </source>
</evidence>
<dbReference type="InterPro" id="IPR033138">
    <property type="entry name" value="Cu_oxidase_CS"/>
</dbReference>
<keyword evidence="21" id="KW-1185">Reference proteome</keyword>
<evidence type="ECO:0000256" key="3">
    <source>
        <dbReference type="ARBA" id="ARBA00010609"/>
    </source>
</evidence>
<evidence type="ECO:0000256" key="5">
    <source>
        <dbReference type="ARBA" id="ARBA00022448"/>
    </source>
</evidence>
<evidence type="ECO:0000313" key="21">
    <source>
        <dbReference type="Proteomes" id="UP001591681"/>
    </source>
</evidence>
<accession>A0ABD1KAW9</accession>
<dbReference type="InterPro" id="IPR002355">
    <property type="entry name" value="Cu_oxidase_Cu_BS"/>
</dbReference>
<feature type="region of interest" description="Disordered" evidence="16">
    <location>
        <begin position="1029"/>
        <end position="1058"/>
    </location>
</feature>
<organism evidence="20 21">
    <name type="scientific">Coilia grayii</name>
    <name type="common">Gray's grenadier anchovy</name>
    <dbReference type="NCBI Taxonomy" id="363190"/>
    <lineage>
        <taxon>Eukaryota</taxon>
        <taxon>Metazoa</taxon>
        <taxon>Chordata</taxon>
        <taxon>Craniata</taxon>
        <taxon>Vertebrata</taxon>
        <taxon>Euteleostomi</taxon>
        <taxon>Actinopterygii</taxon>
        <taxon>Neopterygii</taxon>
        <taxon>Teleostei</taxon>
        <taxon>Clupei</taxon>
        <taxon>Clupeiformes</taxon>
        <taxon>Clupeoidei</taxon>
        <taxon>Engraulidae</taxon>
        <taxon>Coilinae</taxon>
        <taxon>Coilia</taxon>
    </lineage>
</organism>
<comment type="subcellular location">
    <subcellularLocation>
        <location evidence="2">Membrane</location>
        <topology evidence="2">Single-pass membrane protein</topology>
    </subcellularLocation>
</comment>
<feature type="chain" id="PRO_5044762325" description="ferroxidase" evidence="17">
    <location>
        <begin position="22"/>
        <end position="1079"/>
    </location>
</feature>
<keyword evidence="6" id="KW-0812">Transmembrane</keyword>
<dbReference type="InterPro" id="IPR011707">
    <property type="entry name" value="Cu-oxidase-like_N"/>
</dbReference>
<evidence type="ECO:0000256" key="1">
    <source>
        <dbReference type="ARBA" id="ARBA00001935"/>
    </source>
</evidence>
<evidence type="ECO:0000256" key="4">
    <source>
        <dbReference type="ARBA" id="ARBA00013107"/>
    </source>
</evidence>
<dbReference type="AlphaFoldDB" id="A0ABD1KAW9"/>
<dbReference type="GO" id="GO:0006811">
    <property type="term" value="P:monoatomic ion transport"/>
    <property type="evidence" value="ECO:0007669"/>
    <property type="project" value="UniProtKB-KW"/>
</dbReference>
<dbReference type="GO" id="GO:0016020">
    <property type="term" value="C:membrane"/>
    <property type="evidence" value="ECO:0007669"/>
    <property type="project" value="UniProtKB-SubCell"/>
</dbReference>
<dbReference type="GO" id="GO:0004322">
    <property type="term" value="F:ferroxidase activity"/>
    <property type="evidence" value="ECO:0007669"/>
    <property type="project" value="UniProtKB-EC"/>
</dbReference>
<comment type="caution">
    <text evidence="20">The sequence shown here is derived from an EMBL/GenBank/DDBJ whole genome shotgun (WGS) entry which is preliminary data.</text>
</comment>
<evidence type="ECO:0000256" key="14">
    <source>
        <dbReference type="ARBA" id="ARBA00023157"/>
    </source>
</evidence>
<dbReference type="GO" id="GO:0046872">
    <property type="term" value="F:metal ion binding"/>
    <property type="evidence" value="ECO:0007669"/>
    <property type="project" value="UniProtKB-KW"/>
</dbReference>
<comment type="cofactor">
    <cofactor evidence="1">
        <name>Cu cation</name>
        <dbReference type="ChEBI" id="CHEBI:23378"/>
    </cofactor>
</comment>
<dbReference type="PROSITE" id="PS00080">
    <property type="entry name" value="MULTICOPPER_OXIDASE2"/>
    <property type="match status" value="1"/>
</dbReference>
<dbReference type="Proteomes" id="UP001591681">
    <property type="component" value="Unassembled WGS sequence"/>
</dbReference>
<keyword evidence="12" id="KW-0406">Ion transport</keyword>
<comment type="similarity">
    <text evidence="3">Belongs to the multicopper oxidase family.</text>
</comment>
<dbReference type="EC" id="1.16.3.1" evidence="4"/>
<keyword evidence="7" id="KW-0479">Metal-binding</keyword>
<keyword evidence="5" id="KW-0813">Transport</keyword>
<evidence type="ECO:0000256" key="6">
    <source>
        <dbReference type="ARBA" id="ARBA00022692"/>
    </source>
</evidence>
<name>A0ABD1KAW9_9TELE</name>
<feature type="signal peptide" evidence="17">
    <location>
        <begin position="1"/>
        <end position="21"/>
    </location>
</feature>
<feature type="domain" description="Plastocyanin-like" evidence="19">
    <location>
        <begin position="80"/>
        <end position="185"/>
    </location>
</feature>
<dbReference type="PANTHER" id="PTHR11709">
    <property type="entry name" value="MULTI-COPPER OXIDASE"/>
    <property type="match status" value="1"/>
</dbReference>
<dbReference type="Gene3D" id="2.60.40.420">
    <property type="entry name" value="Cupredoxins - blue copper proteins"/>
    <property type="match status" value="3"/>
</dbReference>
<keyword evidence="11" id="KW-0560">Oxidoreductase</keyword>
<evidence type="ECO:0000256" key="12">
    <source>
        <dbReference type="ARBA" id="ARBA00023065"/>
    </source>
</evidence>
<gene>
    <name evidence="20" type="ORF">ACEWY4_008382</name>
</gene>
<keyword evidence="8 17" id="KW-0732">Signal</keyword>
<dbReference type="InterPro" id="IPR008972">
    <property type="entry name" value="Cupredoxin"/>
</dbReference>
<sequence length="1079" mass="120864">MCARGLLGLFTFLLALHFGRSDQKTFYIRIREEEWNYTNGGTNQVTGEGIHETRFRKVLYRQYTDDTYSTEVPKPKWLGFLGPIIKAQVDDVIVVHLFNNASRPYSIHPHGVFYKKDSEGALYPDDTKGKWKADDAVPPGSSHTYTWIVQSDFAPADGDAPCLPWAYHSHVDAPKDIASGLIGPLLTCRKGEVLDVDARFFLMFSAVDENLSWYFKQNIALQQLDPETAEFPLMNSINGYMFGTVPDLSVCAGTRVAWHILGMGNEVDVHSVHFYGNTLLERGHRRDVISIFPASFTTATMVPMTTGKWMLTCLVNDHLRAGPQAFYEVTACPSKTAITMATSGRERHYYISAEEEEWDYGPLGYNNFTGKPLTEPDSDAEVYFGQRGGALGGRYLKARYVSFTDDTFMQRHPHPPHLGILGPVIEAEVGDTIVVTFLNNAKRNFSIQPHALHYDKQYEGAFYQDGVVRGGASVAPGSRFTYRWRVLDGPSPSDPPCQSFLYYSAHNLERDTNSGLVGALKICRSGELESDGQQKGVDKEFFLLFGVFDENRSWYLEENIRRHGDKSQKENDDFIESNKMHAVNGRMYGTLAGLEVCVGDRVVWHTLGVGSQVDLHGVYFQGNTFRRHGNTRDTLNLFPHTSVTVAMTTHNSGLFSVSCRTTDHFTAGMKQHYHVDQCGTPTHTHTPPHTPHAQYFLSAEEVEWDYAPNRAWELEKHNSTAGNSSYGSVFVEKTEGRIGSRYKKVVFRQYTDASFTTPSPHTPQDTHLAILGPILRMQVGEQISVVFKNMASRHYSLHPHGVEPEPRSQSAAGPGETRKYLWNIPDRVGPGPNDPPCITYAYYSTADYVRDLASGLVGPLVVCRSTVLDGGRRRRDVDREFALLFMVFDENESWYLQDNINTHITPHTHTHLDTSDPEFMESNKMHSINGRVYGTLAGLDMREGDRTVWYLLGLGNEVDMHTVHFHAHTFTYQDTHKHRADVFDLFPGTFQTVSMTARHAGKWLLHCHVADHIHAGMETTYTIHAGTQANATSQPKNAGSQGTNITSNGQRRNSAATSADATALVTMVTVMGLAVGFVM</sequence>
<evidence type="ECO:0000256" key="13">
    <source>
        <dbReference type="ARBA" id="ARBA00023136"/>
    </source>
</evidence>
<evidence type="ECO:0000256" key="10">
    <source>
        <dbReference type="ARBA" id="ARBA00022989"/>
    </source>
</evidence>
<evidence type="ECO:0000313" key="20">
    <source>
        <dbReference type="EMBL" id="KAL2096234.1"/>
    </source>
</evidence>
<protein>
    <recommendedName>
        <fullName evidence="4">ferroxidase</fullName>
        <ecNumber evidence="4">1.16.3.1</ecNumber>
    </recommendedName>
</protein>
<dbReference type="InterPro" id="IPR045087">
    <property type="entry name" value="Cu-oxidase_fam"/>
</dbReference>
<dbReference type="Pfam" id="PF07731">
    <property type="entry name" value="Cu-oxidase_2"/>
    <property type="match status" value="1"/>
</dbReference>
<feature type="domain" description="Plastocyanin-like" evidence="19">
    <location>
        <begin position="420"/>
        <end position="522"/>
    </location>
</feature>
<dbReference type="PANTHER" id="PTHR11709:SF504">
    <property type="entry name" value="PLASTOCYANIN-LIKE DOMAIN-CONTAINING PROTEIN"/>
    <property type="match status" value="1"/>
</dbReference>
<dbReference type="FunFam" id="2.60.40.420:FF:000002">
    <property type="entry name" value="Hephaestin like 1"/>
    <property type="match status" value="3"/>
</dbReference>
<dbReference type="PROSITE" id="PS00079">
    <property type="entry name" value="MULTICOPPER_OXIDASE1"/>
    <property type="match status" value="1"/>
</dbReference>
<keyword evidence="10" id="KW-1133">Transmembrane helix</keyword>
<proteinExistence type="inferred from homology"/>